<dbReference type="InterPro" id="IPR050189">
    <property type="entry name" value="MFS_Efflux_Transporters"/>
</dbReference>
<dbReference type="InterPro" id="IPR004812">
    <property type="entry name" value="Efflux_drug-R_Bcr/CmlA"/>
</dbReference>
<evidence type="ECO:0000313" key="10">
    <source>
        <dbReference type="EMBL" id="ERL52568.1"/>
    </source>
</evidence>
<feature type="transmembrane region" description="Helical" evidence="8">
    <location>
        <begin position="46"/>
        <end position="64"/>
    </location>
</feature>
<feature type="transmembrane region" description="Helical" evidence="8">
    <location>
        <begin position="240"/>
        <end position="260"/>
    </location>
</feature>
<keyword evidence="6 8" id="KW-1133">Transmembrane helix</keyword>
<dbReference type="OrthoDB" id="9814303at2"/>
<evidence type="ECO:0000256" key="4">
    <source>
        <dbReference type="ARBA" id="ARBA00022475"/>
    </source>
</evidence>
<keyword evidence="4" id="KW-1003">Cell membrane</keyword>
<evidence type="ECO:0000256" key="7">
    <source>
        <dbReference type="ARBA" id="ARBA00023136"/>
    </source>
</evidence>
<dbReference type="eggNOG" id="COG2814">
    <property type="taxonomic scope" value="Bacteria"/>
</dbReference>
<evidence type="ECO:0000256" key="3">
    <source>
        <dbReference type="ARBA" id="ARBA00022448"/>
    </source>
</evidence>
<keyword evidence="7 8" id="KW-0472">Membrane</keyword>
<evidence type="ECO:0000259" key="9">
    <source>
        <dbReference type="PROSITE" id="PS50850"/>
    </source>
</evidence>
<feature type="transmembrane region" description="Helical" evidence="8">
    <location>
        <begin position="272"/>
        <end position="296"/>
    </location>
</feature>
<accession>W1NAP8</accession>
<dbReference type="RefSeq" id="WP_021817810.1">
    <property type="nucleotide sequence ID" value="NZ_AVBC01000018.1"/>
</dbReference>
<comment type="similarity">
    <text evidence="2 8">Belongs to the major facilitator superfamily. Bcr/CmlA family.</text>
</comment>
<dbReference type="PANTHER" id="PTHR43124:SF3">
    <property type="entry name" value="CHLORAMPHENICOL EFFLUX PUMP RV0191"/>
    <property type="match status" value="1"/>
</dbReference>
<feature type="domain" description="Major facilitator superfamily (MFS) profile" evidence="9">
    <location>
        <begin position="5"/>
        <end position="382"/>
    </location>
</feature>
<keyword evidence="5 8" id="KW-0812">Transmembrane</keyword>
<comment type="subcellular location">
    <subcellularLocation>
        <location evidence="8">Cell inner membrane</location>
        <topology evidence="8">Multi-pass membrane protein</topology>
    </subcellularLocation>
    <subcellularLocation>
        <location evidence="1">Cell membrane</location>
        <topology evidence="1">Multi-pass membrane protein</topology>
    </subcellularLocation>
</comment>
<name>W1NAP8_9GAMM</name>
<feature type="transmembrane region" description="Helical" evidence="8">
    <location>
        <begin position="71"/>
        <end position="91"/>
    </location>
</feature>
<dbReference type="Proteomes" id="UP000019113">
    <property type="component" value="Unassembled WGS sequence"/>
</dbReference>
<evidence type="ECO:0000256" key="6">
    <source>
        <dbReference type="ARBA" id="ARBA00022989"/>
    </source>
</evidence>
<dbReference type="PROSITE" id="PS50850">
    <property type="entry name" value="MFS"/>
    <property type="match status" value="1"/>
</dbReference>
<dbReference type="InterPro" id="IPR036259">
    <property type="entry name" value="MFS_trans_sf"/>
</dbReference>
<dbReference type="CDD" id="cd17320">
    <property type="entry name" value="MFS_MdfA_MDR_like"/>
    <property type="match status" value="1"/>
</dbReference>
<proteinExistence type="inferred from homology"/>
<dbReference type="GO" id="GO:0042910">
    <property type="term" value="F:xenobiotic transmembrane transporter activity"/>
    <property type="evidence" value="ECO:0007669"/>
    <property type="project" value="InterPro"/>
</dbReference>
<feature type="transmembrane region" description="Helical" evidence="8">
    <location>
        <begin position="204"/>
        <end position="224"/>
    </location>
</feature>
<feature type="transmembrane region" description="Helical" evidence="8">
    <location>
        <begin position="97"/>
        <end position="118"/>
    </location>
</feature>
<reference evidence="10 11" key="1">
    <citation type="submission" date="2013-08" db="EMBL/GenBank/DDBJ databases">
        <title>draft genome of Halomonas huanghegensis, strain BJGMM-B45T.</title>
        <authorList>
            <person name="Miao C."/>
            <person name="Wan Y."/>
            <person name="Jin W."/>
        </authorList>
    </citation>
    <scope>NUCLEOTIDE SEQUENCE [LARGE SCALE GENOMIC DNA]</scope>
    <source>
        <strain evidence="10 11">BJGMM-B45</strain>
    </source>
</reference>
<gene>
    <name evidence="10" type="ORF">BJB45_08425</name>
</gene>
<keyword evidence="3 8" id="KW-0813">Transport</keyword>
<feature type="transmembrane region" description="Helical" evidence="8">
    <location>
        <begin position="130"/>
        <end position="149"/>
    </location>
</feature>
<protein>
    <recommendedName>
        <fullName evidence="8">Bcr/CflA family efflux transporter</fullName>
    </recommendedName>
</protein>
<dbReference type="AlphaFoldDB" id="W1NAP8"/>
<evidence type="ECO:0000256" key="2">
    <source>
        <dbReference type="ARBA" id="ARBA00006236"/>
    </source>
</evidence>
<keyword evidence="11" id="KW-1185">Reference proteome</keyword>
<comment type="caution">
    <text evidence="10">The sequence shown here is derived from an EMBL/GenBank/DDBJ whole genome shotgun (WGS) entry which is preliminary data.</text>
</comment>
<dbReference type="EMBL" id="AVBC01000018">
    <property type="protein sequence ID" value="ERL52568.1"/>
    <property type="molecule type" value="Genomic_DNA"/>
</dbReference>
<dbReference type="KEGG" id="hhu:AR456_18545"/>
<dbReference type="InterPro" id="IPR020846">
    <property type="entry name" value="MFS_dom"/>
</dbReference>
<feature type="transmembrane region" description="Helical" evidence="8">
    <location>
        <begin position="161"/>
        <end position="183"/>
    </location>
</feature>
<dbReference type="PATRIC" id="fig|1178482.3.peg.851"/>
<feature type="transmembrane region" description="Helical" evidence="8">
    <location>
        <begin position="329"/>
        <end position="347"/>
    </location>
</feature>
<feature type="transmembrane region" description="Helical" evidence="8">
    <location>
        <begin position="353"/>
        <end position="371"/>
    </location>
</feature>
<dbReference type="NCBIfam" id="TIGR00710">
    <property type="entry name" value="efflux_Bcr_CflA"/>
    <property type="match status" value="1"/>
</dbReference>
<dbReference type="GO" id="GO:0005886">
    <property type="term" value="C:plasma membrane"/>
    <property type="evidence" value="ECO:0007669"/>
    <property type="project" value="UniProtKB-SubCell"/>
</dbReference>
<dbReference type="Gene3D" id="1.20.1720.10">
    <property type="entry name" value="Multidrug resistance protein D"/>
    <property type="match status" value="1"/>
</dbReference>
<dbReference type="GO" id="GO:1990961">
    <property type="term" value="P:xenobiotic detoxification by transmembrane export across the plasma membrane"/>
    <property type="evidence" value="ECO:0007669"/>
    <property type="project" value="InterPro"/>
</dbReference>
<sequence>MQRNIGLTLATALMMFPQIVETIYSPALPKIAQGFSVTAEQAAQTLSLYFLAFALGVVVWGRMCDRIGRRPAMLVGLLVYGVASVAALLSHQFEMLLAARMLAAFGAAVGSVGTQTMLRDTFAGAELAKVFSVMGIALAISPAIGMMTGSALSSQFGHQGVFTGLALLAFVLFGWSAVTLPETRPRHVLTMPLLKTLIMMLRDLAIWRTAILVALFNLGLFGYYQLAPFEFERLGLSTEAFGYSGLALAFGVVLGSILNKRLLRRGWSSERLVTLASLLTLAGSVLVAASITSWLFILPMMLVVLAYGVAIPNILATALTAYGDRAGTAGALLGLLYYLMLGGGLVLAAWSQALGLVLVCCGVVAVPLAIASHHQALAASED</sequence>
<evidence type="ECO:0000256" key="1">
    <source>
        <dbReference type="ARBA" id="ARBA00004651"/>
    </source>
</evidence>
<dbReference type="SUPFAM" id="SSF103473">
    <property type="entry name" value="MFS general substrate transporter"/>
    <property type="match status" value="1"/>
</dbReference>
<organism evidence="10 11">
    <name type="scientific">Halomonas huangheensis</name>
    <dbReference type="NCBI Taxonomy" id="1178482"/>
    <lineage>
        <taxon>Bacteria</taxon>
        <taxon>Pseudomonadati</taxon>
        <taxon>Pseudomonadota</taxon>
        <taxon>Gammaproteobacteria</taxon>
        <taxon>Oceanospirillales</taxon>
        <taxon>Halomonadaceae</taxon>
        <taxon>Halomonas</taxon>
    </lineage>
</organism>
<dbReference type="InterPro" id="IPR011701">
    <property type="entry name" value="MFS"/>
</dbReference>
<comment type="caution">
    <text evidence="8">Lacks conserved residue(s) required for the propagation of feature annotation.</text>
</comment>
<keyword evidence="8" id="KW-0997">Cell inner membrane</keyword>
<evidence type="ECO:0000313" key="11">
    <source>
        <dbReference type="Proteomes" id="UP000019113"/>
    </source>
</evidence>
<evidence type="ECO:0000256" key="8">
    <source>
        <dbReference type="RuleBase" id="RU365088"/>
    </source>
</evidence>
<feature type="transmembrane region" description="Helical" evidence="8">
    <location>
        <begin position="302"/>
        <end position="322"/>
    </location>
</feature>
<dbReference type="Pfam" id="PF07690">
    <property type="entry name" value="MFS_1"/>
    <property type="match status" value="1"/>
</dbReference>
<dbReference type="STRING" id="1178482.AR456_18545"/>
<evidence type="ECO:0000256" key="5">
    <source>
        <dbReference type="ARBA" id="ARBA00022692"/>
    </source>
</evidence>
<dbReference type="PANTHER" id="PTHR43124">
    <property type="entry name" value="PURINE EFFLUX PUMP PBUE"/>
    <property type="match status" value="1"/>
</dbReference>